<gene>
    <name evidence="3" type="ORF">ABIE08_004127</name>
</gene>
<dbReference type="SUPFAM" id="SSF56563">
    <property type="entry name" value="Major capsid protein gp5"/>
    <property type="match status" value="1"/>
</dbReference>
<dbReference type="InterPro" id="IPR054612">
    <property type="entry name" value="Phage_capsid-like_C"/>
</dbReference>
<evidence type="ECO:0000313" key="4">
    <source>
        <dbReference type="Proteomes" id="UP001549321"/>
    </source>
</evidence>
<dbReference type="InterPro" id="IPR024455">
    <property type="entry name" value="Phage_capsid"/>
</dbReference>
<comment type="subcellular location">
    <subcellularLocation>
        <location evidence="1">Virion</location>
    </subcellularLocation>
</comment>
<feature type="domain" description="Phage capsid-like C-terminal" evidence="2">
    <location>
        <begin position="165"/>
        <end position="432"/>
    </location>
</feature>
<evidence type="ECO:0000259" key="2">
    <source>
        <dbReference type="Pfam" id="PF05065"/>
    </source>
</evidence>
<dbReference type="Proteomes" id="UP001549321">
    <property type="component" value="Unassembled WGS sequence"/>
</dbReference>
<organism evidence="3 4">
    <name type="scientific">Kaistia defluvii</name>
    <dbReference type="NCBI Taxonomy" id="410841"/>
    <lineage>
        <taxon>Bacteria</taxon>
        <taxon>Pseudomonadati</taxon>
        <taxon>Pseudomonadota</taxon>
        <taxon>Alphaproteobacteria</taxon>
        <taxon>Hyphomicrobiales</taxon>
        <taxon>Kaistiaceae</taxon>
        <taxon>Kaistia</taxon>
    </lineage>
</organism>
<evidence type="ECO:0000313" key="3">
    <source>
        <dbReference type="EMBL" id="MET4636169.1"/>
    </source>
</evidence>
<protein>
    <submittedName>
        <fullName evidence="3">HK97 family phage major capsid protein</fullName>
    </submittedName>
</protein>
<accession>A0ABV2R4E7</accession>
<sequence>MFMHKRAMFAMAGAALLLGRMTPMERAAGRYMRAPDHDSKSASELATEIKADFQKSFDKVKEIAEEALGKAKSGEQLTEGIKQKADEALTKMNGLGEQIAEIEQKLARSGGGSDGEAHKSFGQQFVESDNFKAFADSKFGRTSKADLQIKATITSATSNAAGSAGAAVAPTRLAGINELPQRRLTVRDLISPGRMDGSALEYVKETGFTNSAAPVAEGAAKPGSDIQLSLVTTSAKVIAHWMKASRQILDDVAQLTSYIDERLLYGLAYVEEAQLLNGDGTGQNLNGIIPQATAYSAPITVSGATSIDMIRLMHLQAALAEFPSTGTVMHPSDWAWIELLKDTTGQYIIGNPQGGLSPTLWGLPVVATPAMSVDKVLTGAFRLGAQLFDRWDARVETGYVNDDFTKNLVTILAEERLALAVYRSESFIYGDFGRVT</sequence>
<proteinExistence type="predicted"/>
<comment type="caution">
    <text evidence="3">The sequence shown here is derived from an EMBL/GenBank/DDBJ whole genome shotgun (WGS) entry which is preliminary data.</text>
</comment>
<evidence type="ECO:0000256" key="1">
    <source>
        <dbReference type="ARBA" id="ARBA00004328"/>
    </source>
</evidence>
<dbReference type="NCBIfam" id="TIGR01554">
    <property type="entry name" value="major_cap_HK97"/>
    <property type="match status" value="1"/>
</dbReference>
<keyword evidence="4" id="KW-1185">Reference proteome</keyword>
<dbReference type="Gene3D" id="3.30.2400.10">
    <property type="entry name" value="Major capsid protein gp5"/>
    <property type="match status" value="1"/>
</dbReference>
<reference evidence="3 4" key="1">
    <citation type="submission" date="2024-06" db="EMBL/GenBank/DDBJ databases">
        <title>Sorghum-associated microbial communities from plants grown in Nebraska, USA.</title>
        <authorList>
            <person name="Schachtman D."/>
        </authorList>
    </citation>
    <scope>NUCLEOTIDE SEQUENCE [LARGE SCALE GENOMIC DNA]</scope>
    <source>
        <strain evidence="3 4">3207</strain>
    </source>
</reference>
<dbReference type="Pfam" id="PF05065">
    <property type="entry name" value="Phage_capsid"/>
    <property type="match status" value="1"/>
</dbReference>
<dbReference type="Gene3D" id="3.30.2320.10">
    <property type="entry name" value="hypothetical protein PF0899 domain"/>
    <property type="match status" value="1"/>
</dbReference>
<dbReference type="EMBL" id="JBEPSM010000004">
    <property type="protein sequence ID" value="MET4636169.1"/>
    <property type="molecule type" value="Genomic_DNA"/>
</dbReference>
<name>A0ABV2R4E7_9HYPH</name>